<dbReference type="GO" id="GO:0008053">
    <property type="term" value="P:mitochondrial fusion"/>
    <property type="evidence" value="ECO:0007669"/>
    <property type="project" value="InterPro"/>
</dbReference>
<gene>
    <name evidence="8" type="ORF">PACLA_8A063578</name>
</gene>
<keyword evidence="6" id="KW-0496">Mitochondrion</keyword>
<evidence type="ECO:0000256" key="2">
    <source>
        <dbReference type="ARBA" id="ARBA00008969"/>
    </source>
</evidence>
<evidence type="ECO:0000256" key="1">
    <source>
        <dbReference type="ARBA" id="ARBA00004294"/>
    </source>
</evidence>
<dbReference type="GO" id="GO:0005741">
    <property type="term" value="C:mitochondrial outer membrane"/>
    <property type="evidence" value="ECO:0007669"/>
    <property type="project" value="UniProtKB-SubCell"/>
</dbReference>
<evidence type="ECO:0000256" key="3">
    <source>
        <dbReference type="ARBA" id="ARBA00022692"/>
    </source>
</evidence>
<comment type="caution">
    <text evidence="8">The sequence shown here is derived from an EMBL/GenBank/DDBJ whole genome shotgun (WGS) entry which is preliminary data.</text>
</comment>
<comment type="similarity">
    <text evidence="2">Belongs to the mitoguardin family.</text>
</comment>
<keyword evidence="7" id="KW-0472">Membrane</keyword>
<dbReference type="PANTHER" id="PTHR21508:SF5">
    <property type="entry name" value="MITOGUARDIN"/>
    <property type="match status" value="1"/>
</dbReference>
<evidence type="ECO:0000256" key="7">
    <source>
        <dbReference type="ARBA" id="ARBA00023136"/>
    </source>
</evidence>
<reference evidence="8" key="1">
    <citation type="submission" date="2020-04" db="EMBL/GenBank/DDBJ databases">
        <authorList>
            <person name="Alioto T."/>
            <person name="Alioto T."/>
            <person name="Gomez Garrido J."/>
        </authorList>
    </citation>
    <scope>NUCLEOTIDE SEQUENCE</scope>
    <source>
        <strain evidence="8">A484AB</strain>
    </source>
</reference>
<feature type="non-terminal residue" evidence="8">
    <location>
        <position position="1"/>
    </location>
</feature>
<dbReference type="InterPro" id="IPR019392">
    <property type="entry name" value="Miga"/>
</dbReference>
<sequence>MNGIIESPFFKVFATTNSLLLGAGALYLVSFGRESSLQTTDHEAMFGEAKFQVSTGRKHGCLDERHKYTENHGLEEFAQHLEEWNKSLSELEIFLANNVSRTRNKDKAEGLDEVDAMDVAGLHNSGLIFEKVDRTLNNVVSKIDQLRQMLKTKHSHSDFSFDELSLLREDDSDTDSFLSAEGDVEDEVNQSVSKIDHAQQKAFHVAGIHRDKPFYLMALEHYFKHGIKCRKKRAKLVGCSSEVEFLAKVHCIREACKMAFAKEDVQTKFERNATELLRFLITTAGKDHHECEKRWKALLEFCKKPENFKIFERELIKKGVPYITFYDLVLDFVVMDAFVDLENPPYSIQAAVQNAWLPTYIQQTGLETAVWGVLKAKMQMLEEPAGFLMHFYHLSEILTPVLAWGFLGSDEALKKACSVFK</sequence>
<dbReference type="Pfam" id="PF10265">
    <property type="entry name" value="Miga"/>
    <property type="match status" value="1"/>
</dbReference>
<evidence type="ECO:0000256" key="6">
    <source>
        <dbReference type="ARBA" id="ARBA00023128"/>
    </source>
</evidence>
<keyword evidence="4" id="KW-1000">Mitochondrion outer membrane</keyword>
<dbReference type="OrthoDB" id="8880065at2759"/>
<keyword evidence="3" id="KW-0812">Transmembrane</keyword>
<comment type="subcellular location">
    <subcellularLocation>
        <location evidence="1">Mitochondrion outer membrane</location>
    </subcellularLocation>
</comment>
<evidence type="ECO:0000256" key="4">
    <source>
        <dbReference type="ARBA" id="ARBA00022787"/>
    </source>
</evidence>
<dbReference type="AlphaFoldDB" id="A0A6S7HYA0"/>
<evidence type="ECO:0000256" key="5">
    <source>
        <dbReference type="ARBA" id="ARBA00022989"/>
    </source>
</evidence>
<proteinExistence type="inferred from homology"/>
<dbReference type="PANTHER" id="PTHR21508">
    <property type="entry name" value="MITOGUARDIN"/>
    <property type="match status" value="1"/>
</dbReference>
<accession>A0A6S7HYA0</accession>
<organism evidence="8 9">
    <name type="scientific">Paramuricea clavata</name>
    <name type="common">Red gorgonian</name>
    <name type="synonym">Violescent sea-whip</name>
    <dbReference type="NCBI Taxonomy" id="317549"/>
    <lineage>
        <taxon>Eukaryota</taxon>
        <taxon>Metazoa</taxon>
        <taxon>Cnidaria</taxon>
        <taxon>Anthozoa</taxon>
        <taxon>Octocorallia</taxon>
        <taxon>Malacalcyonacea</taxon>
        <taxon>Plexauridae</taxon>
        <taxon>Paramuricea</taxon>
    </lineage>
</organism>
<name>A0A6S7HYA0_PARCT</name>
<evidence type="ECO:0000313" key="9">
    <source>
        <dbReference type="Proteomes" id="UP001152795"/>
    </source>
</evidence>
<dbReference type="EMBL" id="CACRXK020006489">
    <property type="protein sequence ID" value="CAB4009549.1"/>
    <property type="molecule type" value="Genomic_DNA"/>
</dbReference>
<keyword evidence="5" id="KW-1133">Transmembrane helix</keyword>
<keyword evidence="9" id="KW-1185">Reference proteome</keyword>
<protein>
    <submittedName>
        <fullName evidence="8">Mitoguardin-like isoform X2</fullName>
    </submittedName>
</protein>
<evidence type="ECO:0000313" key="8">
    <source>
        <dbReference type="EMBL" id="CAB4009549.1"/>
    </source>
</evidence>
<dbReference type="Proteomes" id="UP001152795">
    <property type="component" value="Unassembled WGS sequence"/>
</dbReference>